<evidence type="ECO:0000259" key="7">
    <source>
        <dbReference type="Pfam" id="PF00562"/>
    </source>
</evidence>
<dbReference type="InterPro" id="IPR007120">
    <property type="entry name" value="DNA-dir_RNAP_su2_dom"/>
</dbReference>
<sequence length="56" mass="6276">DKFSCRFAQKGVIGSILLEEMMPRTKKGVIPDIIVNPHAFPSRMALNHLIEINIGK</sequence>
<dbReference type="Proteomes" id="UP000193920">
    <property type="component" value="Unassembled WGS sequence"/>
</dbReference>
<evidence type="ECO:0000256" key="1">
    <source>
        <dbReference type="ARBA" id="ARBA00006835"/>
    </source>
</evidence>
<evidence type="ECO:0000313" key="9">
    <source>
        <dbReference type="Proteomes" id="UP000193920"/>
    </source>
</evidence>
<keyword evidence="6" id="KW-0804">Transcription</keyword>
<dbReference type="InterPro" id="IPR015712">
    <property type="entry name" value="DNA-dir_RNA_pol_su2"/>
</dbReference>
<dbReference type="Pfam" id="PF00562">
    <property type="entry name" value="RNA_pol_Rpb2_6"/>
    <property type="match status" value="1"/>
</dbReference>
<keyword evidence="5" id="KW-0548">Nucleotidyltransferase</keyword>
<evidence type="ECO:0000256" key="2">
    <source>
        <dbReference type="ARBA" id="ARBA00012418"/>
    </source>
</evidence>
<evidence type="ECO:0000256" key="4">
    <source>
        <dbReference type="ARBA" id="ARBA00022679"/>
    </source>
</evidence>
<evidence type="ECO:0000256" key="5">
    <source>
        <dbReference type="ARBA" id="ARBA00022695"/>
    </source>
</evidence>
<gene>
    <name evidence="8" type="ORF">LY90DRAFT_352012</name>
</gene>
<dbReference type="Gene3D" id="2.40.270.10">
    <property type="entry name" value="DNA-directed RNA polymerase, subunit 2, domain 6"/>
    <property type="match status" value="1"/>
</dbReference>
<feature type="non-terminal residue" evidence="8">
    <location>
        <position position="1"/>
    </location>
</feature>
<dbReference type="EC" id="2.7.7.6" evidence="2"/>
<dbReference type="GO" id="GO:0006351">
    <property type="term" value="P:DNA-templated transcription"/>
    <property type="evidence" value="ECO:0007669"/>
    <property type="project" value="InterPro"/>
</dbReference>
<organism evidence="8 9">
    <name type="scientific">Neocallimastix californiae</name>
    <dbReference type="NCBI Taxonomy" id="1754190"/>
    <lineage>
        <taxon>Eukaryota</taxon>
        <taxon>Fungi</taxon>
        <taxon>Fungi incertae sedis</taxon>
        <taxon>Chytridiomycota</taxon>
        <taxon>Chytridiomycota incertae sedis</taxon>
        <taxon>Neocallimastigomycetes</taxon>
        <taxon>Neocallimastigales</taxon>
        <taxon>Neocallimastigaceae</taxon>
        <taxon>Neocallimastix</taxon>
    </lineage>
</organism>
<keyword evidence="9" id="KW-1185">Reference proteome</keyword>
<dbReference type="SUPFAM" id="SSF64484">
    <property type="entry name" value="beta and beta-prime subunits of DNA dependent RNA-polymerase"/>
    <property type="match status" value="1"/>
</dbReference>
<keyword evidence="4" id="KW-0808">Transferase</keyword>
<reference evidence="8 9" key="1">
    <citation type="submission" date="2016-08" db="EMBL/GenBank/DDBJ databases">
        <title>A Parts List for Fungal Cellulosomes Revealed by Comparative Genomics.</title>
        <authorList>
            <consortium name="DOE Joint Genome Institute"/>
            <person name="Haitjema C.H."/>
            <person name="Gilmore S.P."/>
            <person name="Henske J.K."/>
            <person name="Solomon K.V."/>
            <person name="De Groot R."/>
            <person name="Kuo A."/>
            <person name="Mondo S.J."/>
            <person name="Salamov A.A."/>
            <person name="Labutti K."/>
            <person name="Zhao Z."/>
            <person name="Chiniquy J."/>
            <person name="Barry K."/>
            <person name="Brewer H.M."/>
            <person name="Purvine S.O."/>
            <person name="Wright A.T."/>
            <person name="Boxma B."/>
            <person name="Van Alen T."/>
            <person name="Hackstein J.H."/>
            <person name="Baker S.E."/>
            <person name="Grigoriev I.V."/>
            <person name="O'Malley M.A."/>
        </authorList>
    </citation>
    <scope>NUCLEOTIDE SEQUENCE [LARGE SCALE GENOMIC DNA]</scope>
    <source>
        <strain evidence="8 9">G1</strain>
    </source>
</reference>
<protein>
    <recommendedName>
        <fullName evidence="2">DNA-directed RNA polymerase</fullName>
        <ecNumber evidence="2">2.7.7.6</ecNumber>
    </recommendedName>
</protein>
<name>A0A1Y1Z0S2_9FUNG</name>
<evidence type="ECO:0000256" key="3">
    <source>
        <dbReference type="ARBA" id="ARBA00022478"/>
    </source>
</evidence>
<dbReference type="GO" id="GO:0003899">
    <property type="term" value="F:DNA-directed RNA polymerase activity"/>
    <property type="evidence" value="ECO:0007669"/>
    <property type="project" value="UniProtKB-EC"/>
</dbReference>
<keyword evidence="3" id="KW-0240">DNA-directed RNA polymerase</keyword>
<comment type="similarity">
    <text evidence="1">Belongs to the RNA polymerase beta chain family.</text>
</comment>
<dbReference type="OrthoDB" id="2426160at2759"/>
<comment type="caution">
    <text evidence="8">The sequence shown here is derived from an EMBL/GenBank/DDBJ whole genome shotgun (WGS) entry which is preliminary data.</text>
</comment>
<dbReference type="EMBL" id="MCOG01000472">
    <property type="protein sequence ID" value="ORY03819.1"/>
    <property type="molecule type" value="Genomic_DNA"/>
</dbReference>
<dbReference type="AlphaFoldDB" id="A0A1Y1Z0S2"/>
<proteinExistence type="inferred from homology"/>
<dbReference type="GO" id="GO:0003677">
    <property type="term" value="F:DNA binding"/>
    <property type="evidence" value="ECO:0007669"/>
    <property type="project" value="InterPro"/>
</dbReference>
<accession>A0A1Y1Z0S2</accession>
<feature type="non-terminal residue" evidence="8">
    <location>
        <position position="56"/>
    </location>
</feature>
<dbReference type="STRING" id="1754190.A0A1Y1Z0S2"/>
<feature type="domain" description="DNA-directed RNA polymerase subunit 2 hybrid-binding" evidence="7">
    <location>
        <begin position="1"/>
        <end position="56"/>
    </location>
</feature>
<dbReference type="InterPro" id="IPR037033">
    <property type="entry name" value="DNA-dir_RNAP_su2_hyb_sf"/>
</dbReference>
<evidence type="ECO:0000256" key="6">
    <source>
        <dbReference type="ARBA" id="ARBA00023163"/>
    </source>
</evidence>
<dbReference type="GO" id="GO:0032549">
    <property type="term" value="F:ribonucleoside binding"/>
    <property type="evidence" value="ECO:0007669"/>
    <property type="project" value="InterPro"/>
</dbReference>
<dbReference type="PANTHER" id="PTHR20856">
    <property type="entry name" value="DNA-DIRECTED RNA POLYMERASE I SUBUNIT 2"/>
    <property type="match status" value="1"/>
</dbReference>
<dbReference type="GO" id="GO:0000428">
    <property type="term" value="C:DNA-directed RNA polymerase complex"/>
    <property type="evidence" value="ECO:0007669"/>
    <property type="project" value="UniProtKB-KW"/>
</dbReference>
<evidence type="ECO:0000313" key="8">
    <source>
        <dbReference type="EMBL" id="ORY03819.1"/>
    </source>
</evidence>